<dbReference type="SUPFAM" id="SSF81901">
    <property type="entry name" value="HCP-like"/>
    <property type="match status" value="1"/>
</dbReference>
<proteinExistence type="predicted"/>
<protein>
    <submittedName>
        <fullName evidence="1">TPR repeat</fullName>
    </submittedName>
</protein>
<dbReference type="PANTHER" id="PTHR11102">
    <property type="entry name" value="SEL-1-LIKE PROTEIN"/>
    <property type="match status" value="1"/>
</dbReference>
<dbReference type="Pfam" id="PF08238">
    <property type="entry name" value="Sel1"/>
    <property type="match status" value="3"/>
</dbReference>
<dbReference type="PANTHER" id="PTHR11102:SF160">
    <property type="entry name" value="ERAD-ASSOCIATED E3 UBIQUITIN-PROTEIN LIGASE COMPONENT HRD3"/>
    <property type="match status" value="1"/>
</dbReference>
<dbReference type="OrthoDB" id="7849603at2"/>
<sequence>MAYSDMRSWRLATGGLLGCVLASWLLSGPVASAADFAALRSAADAGDLAAARDLGSALLWGSEELDQDTEAAITLLSRAAEAGDAKAQLILGQAYLWGVPVPKDLAEADRLLSAAATQGNVDAQRVLGQNLIGGWGFERDVERGLPMLEAAAATNDARAQVALGKFYLYGKPLGKDRAKALSLFEAAAQSGNGEGLAAYGEDVMWGERGWKEAQAYLERAGMLGDSRAWSILAEGAMWGYLGPESRGKFDGYADRARAAGETRIAVLESKRSTWGISMRASGPKTLATLGEAADQGNLDALRELISLQRDGNHYNIRKDPAGARAVLDAHLEMLSETEQAQFLQSIEVATHKMTRDFPRLSREIRAMPGGVTKAFATELHKANPNMAFYMLQEDMKASGLYRGKLDGLAGPMTLKGVKKLCDALPDEENCGDRVLDRDLIAKLLAR</sequence>
<dbReference type="AlphaFoldDB" id="A0A1I3LQ80"/>
<organism evidence="1 2">
    <name type="scientific">Celeribacter neptunius</name>
    <dbReference type="NCBI Taxonomy" id="588602"/>
    <lineage>
        <taxon>Bacteria</taxon>
        <taxon>Pseudomonadati</taxon>
        <taxon>Pseudomonadota</taxon>
        <taxon>Alphaproteobacteria</taxon>
        <taxon>Rhodobacterales</taxon>
        <taxon>Roseobacteraceae</taxon>
        <taxon>Celeribacter</taxon>
    </lineage>
</organism>
<reference evidence="2" key="1">
    <citation type="submission" date="2016-10" db="EMBL/GenBank/DDBJ databases">
        <authorList>
            <person name="Varghese N."/>
            <person name="Submissions S."/>
        </authorList>
    </citation>
    <scope>NUCLEOTIDE SEQUENCE [LARGE SCALE GENOMIC DNA]</scope>
    <source>
        <strain evidence="2">DSM 26471</strain>
    </source>
</reference>
<accession>A0A1I3LQ80</accession>
<name>A0A1I3LQ80_9RHOB</name>
<evidence type="ECO:0000313" key="1">
    <source>
        <dbReference type="EMBL" id="SFI86665.1"/>
    </source>
</evidence>
<dbReference type="InterPro" id="IPR011990">
    <property type="entry name" value="TPR-like_helical_dom_sf"/>
</dbReference>
<dbReference type="EMBL" id="FORH01000001">
    <property type="protein sequence ID" value="SFI86665.1"/>
    <property type="molecule type" value="Genomic_DNA"/>
</dbReference>
<gene>
    <name evidence="1" type="ORF">SAMN04487991_1105</name>
</gene>
<keyword evidence="2" id="KW-1185">Reference proteome</keyword>
<evidence type="ECO:0000313" key="2">
    <source>
        <dbReference type="Proteomes" id="UP000199630"/>
    </source>
</evidence>
<dbReference type="SMART" id="SM00671">
    <property type="entry name" value="SEL1"/>
    <property type="match status" value="4"/>
</dbReference>
<dbReference type="InterPro" id="IPR006597">
    <property type="entry name" value="Sel1-like"/>
</dbReference>
<dbReference type="InterPro" id="IPR050767">
    <property type="entry name" value="Sel1_AlgK"/>
</dbReference>
<dbReference type="STRING" id="588602.SAMN04487991_1105"/>
<dbReference type="Proteomes" id="UP000199630">
    <property type="component" value="Unassembled WGS sequence"/>
</dbReference>
<dbReference type="Gene3D" id="1.25.40.10">
    <property type="entry name" value="Tetratricopeptide repeat domain"/>
    <property type="match status" value="1"/>
</dbReference>
<dbReference type="RefSeq" id="WP_090058647.1">
    <property type="nucleotide sequence ID" value="NZ_FORH01000001.1"/>
</dbReference>